<evidence type="ECO:0000256" key="1">
    <source>
        <dbReference type="SAM" id="Phobius"/>
    </source>
</evidence>
<dbReference type="OrthoDB" id="2544256at2"/>
<proteinExistence type="predicted"/>
<reference evidence="5 6" key="1">
    <citation type="submission" date="2019-04" db="EMBL/GenBank/DDBJ databases">
        <title>Genome sequencing of Clostridium botulinum Groups I-IV and Clostridium butyricum.</title>
        <authorList>
            <person name="Brunt J."/>
            <person name="Van Vliet A.H.M."/>
            <person name="Stringer S.C."/>
            <person name="Carter A.T."/>
            <person name="Peck M.W."/>
        </authorList>
    </citation>
    <scope>NUCLEOTIDE SEQUENCE [LARGE SCALE GENOMIC DNA]</scope>
    <source>
        <strain evidence="3 6">1605</strain>
        <strain evidence="4 5">CB-K-33E</strain>
    </source>
</reference>
<comment type="caution">
    <text evidence="3">The sequence shown here is derived from an EMBL/GenBank/DDBJ whole genome shotgun (WGS) entry which is preliminary data.</text>
</comment>
<dbReference type="InterPro" id="IPR025377">
    <property type="entry name" value="DUF4367"/>
</dbReference>
<feature type="domain" description="DUF4367" evidence="2">
    <location>
        <begin position="200"/>
        <end position="308"/>
    </location>
</feature>
<keyword evidence="1" id="KW-0472">Membrane</keyword>
<evidence type="ECO:0000313" key="4">
    <source>
        <dbReference type="EMBL" id="NFN36475.1"/>
    </source>
</evidence>
<sequence>MNRKSDRNKLKQIENLLMNTDIDSSKCEEIIFNRLKYKIETGTIKSDDKEKDDIYMKNKKFKTSRVAILTLAILMCSVSVTYGSEILSSIKARFQVGNTEITQYVSTDETNSTDSSADEMSLEFMQEGYKGKLFDKNGNEALYGEHQEYYNAEGKLITGMGVKDLPNGKHEFIISTDTIDEEILTLKEIKKIADKDIKLPNYLPQGYSFKEGTTSFEGAGVNAVYENKSEGTIVILASTTKEATNGVATTDSVSETSIDGKKVTLSTNCAFWESNGVSYQLYWNFENSNDGKTPSMDMKEVSKIIESMK</sequence>
<organism evidence="3 6">
    <name type="scientific">Clostridium botulinum</name>
    <dbReference type="NCBI Taxonomy" id="1491"/>
    <lineage>
        <taxon>Bacteria</taxon>
        <taxon>Bacillati</taxon>
        <taxon>Bacillota</taxon>
        <taxon>Clostridia</taxon>
        <taxon>Eubacteriales</taxon>
        <taxon>Clostridiaceae</taxon>
        <taxon>Clostridium</taxon>
    </lineage>
</organism>
<feature type="transmembrane region" description="Helical" evidence="1">
    <location>
        <begin position="66"/>
        <end position="84"/>
    </location>
</feature>
<dbReference type="EMBL" id="SWOV01000041">
    <property type="protein sequence ID" value="NFF88859.1"/>
    <property type="molecule type" value="Genomic_DNA"/>
</dbReference>
<dbReference type="Proteomes" id="UP000476820">
    <property type="component" value="Unassembled WGS sequence"/>
</dbReference>
<evidence type="ECO:0000259" key="2">
    <source>
        <dbReference type="Pfam" id="PF14285"/>
    </source>
</evidence>
<accession>A0A0L9Y696</accession>
<evidence type="ECO:0000313" key="5">
    <source>
        <dbReference type="Proteomes" id="UP000473681"/>
    </source>
</evidence>
<name>A0A0L9Y696_CLOBO</name>
<dbReference type="AlphaFoldDB" id="A0A0L9Y696"/>
<keyword evidence="1" id="KW-0812">Transmembrane</keyword>
<dbReference type="Pfam" id="PF14285">
    <property type="entry name" value="DUF4367"/>
    <property type="match status" value="1"/>
</dbReference>
<keyword evidence="1" id="KW-1133">Transmembrane helix</keyword>
<protein>
    <submittedName>
        <fullName evidence="3">DUF4367 domain-containing protein</fullName>
    </submittedName>
</protein>
<dbReference type="EMBL" id="SWVK01000024">
    <property type="protein sequence ID" value="NFN36475.1"/>
    <property type="molecule type" value="Genomic_DNA"/>
</dbReference>
<gene>
    <name evidence="3" type="ORF">FC774_13445</name>
    <name evidence="4" type="ORF">FDB51_15425</name>
</gene>
<dbReference type="RefSeq" id="WP_053342559.1">
    <property type="nucleotide sequence ID" value="NZ_JACBBZ010000002.1"/>
</dbReference>
<dbReference type="Proteomes" id="UP000473681">
    <property type="component" value="Unassembled WGS sequence"/>
</dbReference>
<evidence type="ECO:0000313" key="3">
    <source>
        <dbReference type="EMBL" id="NFF88859.1"/>
    </source>
</evidence>
<evidence type="ECO:0000313" key="6">
    <source>
        <dbReference type="Proteomes" id="UP000476820"/>
    </source>
</evidence>